<dbReference type="Proteomes" id="UP000189353">
    <property type="component" value="Unassembled WGS sequence"/>
</dbReference>
<reference evidence="2 3" key="1">
    <citation type="submission" date="2016-10" db="EMBL/GenBank/DDBJ databases">
        <title>Rodentibacter gen. nov. and new species.</title>
        <authorList>
            <person name="Christensen H."/>
        </authorList>
    </citation>
    <scope>NUCLEOTIDE SEQUENCE [LARGE SCALE GENOMIC DNA]</scope>
    <source>
        <strain evidence="2 3">Ppn158</strain>
    </source>
</reference>
<dbReference type="Pfam" id="PF09851">
    <property type="entry name" value="SHOCT"/>
    <property type="match status" value="1"/>
</dbReference>
<gene>
    <name evidence="2" type="ORF">BKG88_09415</name>
</gene>
<proteinExistence type="predicted"/>
<dbReference type="RefSeq" id="WP_077553523.1">
    <property type="nucleotide sequence ID" value="NZ_MLAI01000025.1"/>
</dbReference>
<evidence type="ECO:0000313" key="3">
    <source>
        <dbReference type="Proteomes" id="UP000189353"/>
    </source>
</evidence>
<feature type="domain" description="SHOCT" evidence="1">
    <location>
        <begin position="103"/>
        <end position="129"/>
    </location>
</feature>
<comment type="caution">
    <text evidence="2">The sequence shown here is derived from an EMBL/GenBank/DDBJ whole genome shotgun (WGS) entry which is preliminary data.</text>
</comment>
<organism evidence="2 3">
    <name type="scientific">Rodentibacter ratti</name>
    <dbReference type="NCBI Taxonomy" id="1906745"/>
    <lineage>
        <taxon>Bacteria</taxon>
        <taxon>Pseudomonadati</taxon>
        <taxon>Pseudomonadota</taxon>
        <taxon>Gammaproteobacteria</taxon>
        <taxon>Pasteurellales</taxon>
        <taxon>Pasteurellaceae</taxon>
        <taxon>Rodentibacter</taxon>
    </lineage>
</organism>
<protein>
    <recommendedName>
        <fullName evidence="1">SHOCT domain-containing protein</fullName>
    </recommendedName>
</protein>
<accession>A0A1V3L4W0</accession>
<evidence type="ECO:0000313" key="2">
    <source>
        <dbReference type="EMBL" id="OOF84969.1"/>
    </source>
</evidence>
<dbReference type="OrthoDB" id="9129813at2"/>
<dbReference type="AlphaFoldDB" id="A0A1V3L4W0"/>
<dbReference type="InterPro" id="IPR018649">
    <property type="entry name" value="SHOCT"/>
</dbReference>
<dbReference type="EMBL" id="MLAI01000025">
    <property type="protein sequence ID" value="OOF84969.1"/>
    <property type="molecule type" value="Genomic_DNA"/>
</dbReference>
<name>A0A1V3L4W0_9PAST</name>
<evidence type="ECO:0000259" key="1">
    <source>
        <dbReference type="Pfam" id="PF09851"/>
    </source>
</evidence>
<sequence>MNTLIVIVVIVIALVIWMVNSSLKSLDKAKKAYLESLEALKNNPTNAELKQQTLALGRVYSNLTRDSKGVTTVDEVALMNDINAACASAIGQNNISQTLSIEERLKKLNELFDKGLLTESEYNSRKQEIISSI</sequence>